<keyword evidence="4" id="KW-1185">Reference proteome</keyword>
<name>A0A2K1K0E7_PHYPA</name>
<dbReference type="Gramene" id="Pp3c10_25650V3.1">
    <property type="protein sequence ID" value="PAC:32900233.CDS.1"/>
    <property type="gene ID" value="Pp3c10_25650"/>
</dbReference>
<protein>
    <submittedName>
        <fullName evidence="2 3">Uncharacterized protein</fullName>
    </submittedName>
</protein>
<reference evidence="3" key="3">
    <citation type="submission" date="2020-12" db="UniProtKB">
        <authorList>
            <consortium name="EnsemblPlants"/>
        </authorList>
    </citation>
    <scope>IDENTIFICATION</scope>
</reference>
<evidence type="ECO:0000256" key="1">
    <source>
        <dbReference type="SAM" id="MobiDB-lite"/>
    </source>
</evidence>
<dbReference type="Proteomes" id="UP000006727">
    <property type="component" value="Chromosome 10"/>
</dbReference>
<accession>A0A2K1K0E7</accession>
<feature type="compositionally biased region" description="Basic and acidic residues" evidence="1">
    <location>
        <begin position="16"/>
        <end position="25"/>
    </location>
</feature>
<dbReference type="EMBL" id="ABEU02000010">
    <property type="protein sequence ID" value="PNR47247.1"/>
    <property type="molecule type" value="Genomic_DNA"/>
</dbReference>
<proteinExistence type="predicted"/>
<dbReference type="InParanoid" id="A0A2K1K0E7"/>
<dbReference type="AlphaFoldDB" id="A0A2K1K0E7"/>
<reference evidence="2 4" key="2">
    <citation type="journal article" date="2018" name="Plant J.">
        <title>The Physcomitrella patens chromosome-scale assembly reveals moss genome structure and evolution.</title>
        <authorList>
            <person name="Lang D."/>
            <person name="Ullrich K.K."/>
            <person name="Murat F."/>
            <person name="Fuchs J."/>
            <person name="Jenkins J."/>
            <person name="Haas F.B."/>
            <person name="Piednoel M."/>
            <person name="Gundlach H."/>
            <person name="Van Bel M."/>
            <person name="Meyberg R."/>
            <person name="Vives C."/>
            <person name="Morata J."/>
            <person name="Symeonidi A."/>
            <person name="Hiss M."/>
            <person name="Muchero W."/>
            <person name="Kamisugi Y."/>
            <person name="Saleh O."/>
            <person name="Blanc G."/>
            <person name="Decker E.L."/>
            <person name="van Gessel N."/>
            <person name="Grimwood J."/>
            <person name="Hayes R.D."/>
            <person name="Graham S.W."/>
            <person name="Gunter L.E."/>
            <person name="McDaniel S.F."/>
            <person name="Hoernstein S.N.W."/>
            <person name="Larsson A."/>
            <person name="Li F.W."/>
            <person name="Perroud P.F."/>
            <person name="Phillips J."/>
            <person name="Ranjan P."/>
            <person name="Rokshar D.S."/>
            <person name="Rothfels C.J."/>
            <person name="Schneider L."/>
            <person name="Shu S."/>
            <person name="Stevenson D.W."/>
            <person name="Thummler F."/>
            <person name="Tillich M."/>
            <person name="Villarreal Aguilar J.C."/>
            <person name="Widiez T."/>
            <person name="Wong G.K."/>
            <person name="Wymore A."/>
            <person name="Zhang Y."/>
            <person name="Zimmer A.D."/>
            <person name="Quatrano R.S."/>
            <person name="Mayer K.F.X."/>
            <person name="Goodstein D."/>
            <person name="Casacuberta J.M."/>
            <person name="Vandepoele K."/>
            <person name="Reski R."/>
            <person name="Cuming A.C."/>
            <person name="Tuskan G.A."/>
            <person name="Maumus F."/>
            <person name="Salse J."/>
            <person name="Schmutz J."/>
            <person name="Rensing S.A."/>
        </authorList>
    </citation>
    <scope>NUCLEOTIDE SEQUENCE [LARGE SCALE GENOMIC DNA]</scope>
    <source>
        <strain evidence="3 4">cv. Gransden 2004</strain>
    </source>
</reference>
<dbReference type="EnsemblPlants" id="Pp3c10_25650V3.1">
    <property type="protein sequence ID" value="PAC:32900233.CDS.1"/>
    <property type="gene ID" value="Pp3c10_25650"/>
</dbReference>
<gene>
    <name evidence="2" type="ORF">PHYPA_014368</name>
</gene>
<feature type="compositionally biased region" description="Polar residues" evidence="1">
    <location>
        <begin position="1"/>
        <end position="14"/>
    </location>
</feature>
<dbReference type="PaxDb" id="3218-PP1S330_28V6.1"/>
<evidence type="ECO:0000313" key="2">
    <source>
        <dbReference type="EMBL" id="PNR47247.1"/>
    </source>
</evidence>
<reference evidence="2 4" key="1">
    <citation type="journal article" date="2008" name="Science">
        <title>The Physcomitrella genome reveals evolutionary insights into the conquest of land by plants.</title>
        <authorList>
            <person name="Rensing S."/>
            <person name="Lang D."/>
            <person name="Zimmer A."/>
            <person name="Terry A."/>
            <person name="Salamov A."/>
            <person name="Shapiro H."/>
            <person name="Nishiyama T."/>
            <person name="Perroud P.-F."/>
            <person name="Lindquist E."/>
            <person name="Kamisugi Y."/>
            <person name="Tanahashi T."/>
            <person name="Sakakibara K."/>
            <person name="Fujita T."/>
            <person name="Oishi K."/>
            <person name="Shin-I T."/>
            <person name="Kuroki Y."/>
            <person name="Toyoda A."/>
            <person name="Suzuki Y."/>
            <person name="Hashimoto A."/>
            <person name="Yamaguchi K."/>
            <person name="Sugano A."/>
            <person name="Kohara Y."/>
            <person name="Fujiyama A."/>
            <person name="Anterola A."/>
            <person name="Aoki S."/>
            <person name="Ashton N."/>
            <person name="Barbazuk W.B."/>
            <person name="Barker E."/>
            <person name="Bennetzen J."/>
            <person name="Bezanilla M."/>
            <person name="Blankenship R."/>
            <person name="Cho S.H."/>
            <person name="Dutcher S."/>
            <person name="Estelle M."/>
            <person name="Fawcett J.A."/>
            <person name="Gundlach H."/>
            <person name="Hanada K."/>
            <person name="Heyl A."/>
            <person name="Hicks K.A."/>
            <person name="Hugh J."/>
            <person name="Lohr M."/>
            <person name="Mayer K."/>
            <person name="Melkozernov A."/>
            <person name="Murata T."/>
            <person name="Nelson D."/>
            <person name="Pils B."/>
            <person name="Prigge M."/>
            <person name="Reiss B."/>
            <person name="Renner T."/>
            <person name="Rombauts S."/>
            <person name="Rushton P."/>
            <person name="Sanderfoot A."/>
            <person name="Schween G."/>
            <person name="Shiu S.-H."/>
            <person name="Stueber K."/>
            <person name="Theodoulou F.L."/>
            <person name="Tu H."/>
            <person name="Van de Peer Y."/>
            <person name="Verrier P.J."/>
            <person name="Waters E."/>
            <person name="Wood A."/>
            <person name="Yang L."/>
            <person name="Cove D."/>
            <person name="Cuming A."/>
            <person name="Hasebe M."/>
            <person name="Lucas S."/>
            <person name="Mishler D.B."/>
            <person name="Reski R."/>
            <person name="Grigoriev I."/>
            <person name="Quatrano R.S."/>
            <person name="Boore J.L."/>
        </authorList>
    </citation>
    <scope>NUCLEOTIDE SEQUENCE [LARGE SCALE GENOMIC DNA]</scope>
    <source>
        <strain evidence="3 4">cv. Gransden 2004</strain>
    </source>
</reference>
<evidence type="ECO:0000313" key="4">
    <source>
        <dbReference type="Proteomes" id="UP000006727"/>
    </source>
</evidence>
<feature type="region of interest" description="Disordered" evidence="1">
    <location>
        <begin position="1"/>
        <end position="25"/>
    </location>
</feature>
<evidence type="ECO:0000313" key="3">
    <source>
        <dbReference type="EnsemblPlants" id="PAC:32900233.CDS.1"/>
    </source>
</evidence>
<organism evidence="2">
    <name type="scientific">Physcomitrium patens</name>
    <name type="common">Spreading-leaved earth moss</name>
    <name type="synonym">Physcomitrella patens</name>
    <dbReference type="NCBI Taxonomy" id="3218"/>
    <lineage>
        <taxon>Eukaryota</taxon>
        <taxon>Viridiplantae</taxon>
        <taxon>Streptophyta</taxon>
        <taxon>Embryophyta</taxon>
        <taxon>Bryophyta</taxon>
        <taxon>Bryophytina</taxon>
        <taxon>Bryopsida</taxon>
        <taxon>Funariidae</taxon>
        <taxon>Funariales</taxon>
        <taxon>Funariaceae</taxon>
        <taxon>Physcomitrium</taxon>
    </lineage>
</organism>
<sequence>MAKTYGHTNRQILSSPKERGGSEFPKHAALMESKCSEFKTIRSIRAYLGAGVPWGSETTLHRQRLKRKNVVCLHPPVPRRLRGRSSGPP</sequence>